<dbReference type="Proteomes" id="UP000036681">
    <property type="component" value="Unplaced"/>
</dbReference>
<dbReference type="AlphaFoldDB" id="A0A0M3HTR3"/>
<name>A0A0M3HTR3_ASCLU</name>
<evidence type="ECO:0000313" key="2">
    <source>
        <dbReference type="WBParaSite" id="ALUE_0000606801-mRNA-1"/>
    </source>
</evidence>
<proteinExistence type="predicted"/>
<protein>
    <submittedName>
        <fullName evidence="2">Transposase</fullName>
    </submittedName>
</protein>
<dbReference type="PANTHER" id="PTHR38608">
    <property type="entry name" value="PROTEIN CBG07207"/>
    <property type="match status" value="1"/>
</dbReference>
<accession>A0A0M3HTR3</accession>
<sequence length="162" mass="18695">MLGMMNAGGDTPADFFAPMRPSSLFRKDRYWKKAKETISYTSDGRLLVDGRPMAPEDPEELWSELIMRVIAYRLKQKIEKGKVVFFKPFKTFIPNTKTPSFWKRLSTKFVKRSVSVKDDLVLNAEYWQPPVAHEGFVTTIKVSPPSSPMRQKISFDGRRITT</sequence>
<reference evidence="2" key="1">
    <citation type="submission" date="2017-02" db="UniProtKB">
        <authorList>
            <consortium name="WormBaseParasite"/>
        </authorList>
    </citation>
    <scope>IDENTIFICATION</scope>
</reference>
<dbReference type="PANTHER" id="PTHR38608:SF1">
    <property type="entry name" value="PROTEIN CBG00664"/>
    <property type="match status" value="1"/>
</dbReference>
<keyword evidence="1" id="KW-1185">Reference proteome</keyword>
<organism evidence="1 2">
    <name type="scientific">Ascaris lumbricoides</name>
    <name type="common">Giant roundworm</name>
    <dbReference type="NCBI Taxonomy" id="6252"/>
    <lineage>
        <taxon>Eukaryota</taxon>
        <taxon>Metazoa</taxon>
        <taxon>Ecdysozoa</taxon>
        <taxon>Nematoda</taxon>
        <taxon>Chromadorea</taxon>
        <taxon>Rhabditida</taxon>
        <taxon>Spirurina</taxon>
        <taxon>Ascaridomorpha</taxon>
        <taxon>Ascaridoidea</taxon>
        <taxon>Ascarididae</taxon>
        <taxon>Ascaris</taxon>
    </lineage>
</organism>
<evidence type="ECO:0000313" key="1">
    <source>
        <dbReference type="Proteomes" id="UP000036681"/>
    </source>
</evidence>
<dbReference type="WBParaSite" id="ALUE_0000606801-mRNA-1">
    <property type="protein sequence ID" value="ALUE_0000606801-mRNA-1"/>
    <property type="gene ID" value="ALUE_0000606801"/>
</dbReference>